<sequence length="86" mass="9199">PSVCARRAGEDRTVHWMSTSAKRPRTVPVSTEAHASTQMAPSIASVLWASLGTSVRRTSTSASVIPVRMMAPALTRLESTAVFVCQ</sequence>
<keyword evidence="2" id="KW-1185">Reference proteome</keyword>
<feature type="non-terminal residue" evidence="1">
    <location>
        <position position="1"/>
    </location>
</feature>
<accession>A0A8S4ACT4</accession>
<feature type="non-terminal residue" evidence="1">
    <location>
        <position position="86"/>
    </location>
</feature>
<evidence type="ECO:0000313" key="1">
    <source>
        <dbReference type="EMBL" id="CAG5135881.1"/>
    </source>
</evidence>
<dbReference type="EMBL" id="CAJHNH020008465">
    <property type="protein sequence ID" value="CAG5135881.1"/>
    <property type="molecule type" value="Genomic_DNA"/>
</dbReference>
<dbReference type="Proteomes" id="UP000678393">
    <property type="component" value="Unassembled WGS sequence"/>
</dbReference>
<evidence type="ECO:0000313" key="2">
    <source>
        <dbReference type="Proteomes" id="UP000678393"/>
    </source>
</evidence>
<dbReference type="AlphaFoldDB" id="A0A8S4ACT4"/>
<reference evidence="1" key="1">
    <citation type="submission" date="2021-04" db="EMBL/GenBank/DDBJ databases">
        <authorList>
            <consortium name="Molecular Ecology Group"/>
        </authorList>
    </citation>
    <scope>NUCLEOTIDE SEQUENCE</scope>
</reference>
<comment type="caution">
    <text evidence="1">The sequence shown here is derived from an EMBL/GenBank/DDBJ whole genome shotgun (WGS) entry which is preliminary data.</text>
</comment>
<name>A0A8S4ACT4_9EUPU</name>
<gene>
    <name evidence="1" type="ORF">CUNI_LOCUS21439</name>
</gene>
<protein>
    <submittedName>
        <fullName evidence="1">Uncharacterized protein</fullName>
    </submittedName>
</protein>
<organism evidence="1 2">
    <name type="scientific">Candidula unifasciata</name>
    <dbReference type="NCBI Taxonomy" id="100452"/>
    <lineage>
        <taxon>Eukaryota</taxon>
        <taxon>Metazoa</taxon>
        <taxon>Spiralia</taxon>
        <taxon>Lophotrochozoa</taxon>
        <taxon>Mollusca</taxon>
        <taxon>Gastropoda</taxon>
        <taxon>Heterobranchia</taxon>
        <taxon>Euthyneura</taxon>
        <taxon>Panpulmonata</taxon>
        <taxon>Eupulmonata</taxon>
        <taxon>Stylommatophora</taxon>
        <taxon>Helicina</taxon>
        <taxon>Helicoidea</taxon>
        <taxon>Geomitridae</taxon>
        <taxon>Candidula</taxon>
    </lineage>
</organism>
<proteinExistence type="predicted"/>